<evidence type="ECO:0000256" key="1">
    <source>
        <dbReference type="SAM" id="SignalP"/>
    </source>
</evidence>
<evidence type="ECO:0008006" key="4">
    <source>
        <dbReference type="Google" id="ProtNLM"/>
    </source>
</evidence>
<comment type="caution">
    <text evidence="2">The sequence shown here is derived from an EMBL/GenBank/DDBJ whole genome shotgun (WGS) entry which is preliminary data.</text>
</comment>
<dbReference type="Proteomes" id="UP000054805">
    <property type="component" value="Unassembled WGS sequence"/>
</dbReference>
<accession>A0A0V1IY57</accession>
<organism evidence="2 3">
    <name type="scientific">Trichinella pseudospiralis</name>
    <name type="common">Parasitic roundworm</name>
    <dbReference type="NCBI Taxonomy" id="6337"/>
    <lineage>
        <taxon>Eukaryota</taxon>
        <taxon>Metazoa</taxon>
        <taxon>Ecdysozoa</taxon>
        <taxon>Nematoda</taxon>
        <taxon>Enoplea</taxon>
        <taxon>Dorylaimia</taxon>
        <taxon>Trichinellida</taxon>
        <taxon>Trichinellidae</taxon>
        <taxon>Trichinella</taxon>
    </lineage>
</organism>
<reference evidence="2 3" key="1">
    <citation type="submission" date="2015-01" db="EMBL/GenBank/DDBJ databases">
        <title>Evolution of Trichinella species and genotypes.</title>
        <authorList>
            <person name="Korhonen P.K."/>
            <person name="Edoardo P."/>
            <person name="Giuseppe L.R."/>
            <person name="Gasser R.B."/>
        </authorList>
    </citation>
    <scope>NUCLEOTIDE SEQUENCE [LARGE SCALE GENOMIC DNA]</scope>
    <source>
        <strain evidence="2">ISS588</strain>
    </source>
</reference>
<feature type="signal peptide" evidence="1">
    <location>
        <begin position="1"/>
        <end position="20"/>
    </location>
</feature>
<evidence type="ECO:0000313" key="2">
    <source>
        <dbReference type="EMBL" id="KRZ27659.1"/>
    </source>
</evidence>
<protein>
    <recommendedName>
        <fullName evidence="4">Secreted protein</fullName>
    </recommendedName>
</protein>
<keyword evidence="3" id="KW-1185">Reference proteome</keyword>
<keyword evidence="1" id="KW-0732">Signal</keyword>
<name>A0A0V1IY57_TRIPS</name>
<feature type="chain" id="PRO_5006880183" description="Secreted protein" evidence="1">
    <location>
        <begin position="21"/>
        <end position="65"/>
    </location>
</feature>
<evidence type="ECO:0000313" key="3">
    <source>
        <dbReference type="Proteomes" id="UP000054805"/>
    </source>
</evidence>
<dbReference type="AlphaFoldDB" id="A0A0V1IY57"/>
<dbReference type="EMBL" id="JYDS01000068">
    <property type="protein sequence ID" value="KRZ27659.1"/>
    <property type="molecule type" value="Genomic_DNA"/>
</dbReference>
<proteinExistence type="predicted"/>
<sequence>MIQLIGIRVFFLSACLQIYCCRLSGYCTVGTLDLHAVCMCGHCRRTGLVQLFCHLQTCFSLFSLP</sequence>
<gene>
    <name evidence="2" type="ORF">T4B_8872</name>
</gene>